<accession>A0ABX6ILR2</accession>
<protein>
    <submittedName>
        <fullName evidence="3">ImmA/IrrE family metallo-endopeptidase</fullName>
    </submittedName>
</protein>
<comment type="similarity">
    <text evidence="1">Belongs to the short-chain fatty acyl-CoA assimilation regulator (ScfR) family.</text>
</comment>
<dbReference type="PROSITE" id="PS50943">
    <property type="entry name" value="HTH_CROC1"/>
    <property type="match status" value="1"/>
</dbReference>
<evidence type="ECO:0000313" key="3">
    <source>
        <dbReference type="EMBL" id="QHN36178.1"/>
    </source>
</evidence>
<dbReference type="Proteomes" id="UP001059836">
    <property type="component" value="Chromosome"/>
</dbReference>
<dbReference type="InterPro" id="IPR010982">
    <property type="entry name" value="Lambda_DNA-bd_dom_sf"/>
</dbReference>
<dbReference type="Pfam" id="PF06114">
    <property type="entry name" value="Peptidase_M78"/>
    <property type="match status" value="1"/>
</dbReference>
<dbReference type="PANTHER" id="PTHR43236:SF1">
    <property type="entry name" value="BLL7220 PROTEIN"/>
    <property type="match status" value="1"/>
</dbReference>
<dbReference type="PANTHER" id="PTHR43236">
    <property type="entry name" value="ANTITOXIN HIGA1"/>
    <property type="match status" value="1"/>
</dbReference>
<evidence type="ECO:0000313" key="4">
    <source>
        <dbReference type="Proteomes" id="UP001059836"/>
    </source>
</evidence>
<dbReference type="Pfam" id="PF13560">
    <property type="entry name" value="HTH_31"/>
    <property type="match status" value="1"/>
</dbReference>
<dbReference type="RefSeq" id="WP_213244439.1">
    <property type="nucleotide sequence ID" value="NZ_CP045806.1"/>
</dbReference>
<dbReference type="EMBL" id="CP045809">
    <property type="protein sequence ID" value="QHN36178.1"/>
    <property type="molecule type" value="Genomic_DNA"/>
</dbReference>
<name>A0ABX6ILR2_9ACTN</name>
<dbReference type="InterPro" id="IPR052345">
    <property type="entry name" value="Rad_response_metalloprotease"/>
</dbReference>
<feature type="domain" description="HTH cro/C1-type" evidence="2">
    <location>
        <begin position="14"/>
        <end position="64"/>
    </location>
</feature>
<reference evidence="3" key="1">
    <citation type="journal article" date="2021" name="Nat. Microbiol.">
        <title>Cocultivation of an ultrasmall environmental parasitic bacterium with lytic ability against bacteria associated with wastewater foams.</title>
        <authorList>
            <person name="Batinovic S."/>
            <person name="Rose J.J.A."/>
            <person name="Ratcliffe J."/>
            <person name="Seviour R.J."/>
            <person name="Petrovski S."/>
        </authorList>
    </citation>
    <scope>NUCLEOTIDE SEQUENCE</scope>
    <source>
        <strain evidence="3">CON9</strain>
    </source>
</reference>
<organism evidence="3 4">
    <name type="scientific">Gordonia pseudamarae</name>
    <dbReference type="NCBI Taxonomy" id="2831662"/>
    <lineage>
        <taxon>Bacteria</taxon>
        <taxon>Bacillati</taxon>
        <taxon>Actinomycetota</taxon>
        <taxon>Actinomycetes</taxon>
        <taxon>Mycobacteriales</taxon>
        <taxon>Gordoniaceae</taxon>
        <taxon>Gordonia</taxon>
    </lineage>
</organism>
<dbReference type="SUPFAM" id="SSF47413">
    <property type="entry name" value="lambda repressor-like DNA-binding domains"/>
    <property type="match status" value="1"/>
</dbReference>
<keyword evidence="4" id="KW-1185">Reference proteome</keyword>
<gene>
    <name evidence="3" type="ORF">GII31_16175</name>
</gene>
<proteinExistence type="inferred from homology"/>
<dbReference type="InterPro" id="IPR010359">
    <property type="entry name" value="IrrE_HExxH"/>
</dbReference>
<dbReference type="SMART" id="SM00530">
    <property type="entry name" value="HTH_XRE"/>
    <property type="match status" value="1"/>
</dbReference>
<sequence length="381" mass="40912">MDAMVELGQRVRSRMPAGMSQNRLAERVGMTPDALSRALNGRRGLSLTEVTSIAEVLGADTHWLITGADDPFAVSVAARHSWDARSRVRVNNGRADDQVVLDQVVALYRAAYPPHGPGASVELPADPSTLRDLLGPSFTRTFADVTEQNLGVDVIRIPGLKTDYSVRIGGRGVIVLATRSSWFRSNWSLAHELGHLALGHHSSYGPSRRDQPDEQAADKFAAALLLPAAVADEFTTLTSEADAARVVWDLGVSTEAVRNRLRSTGSQLTEVVAAALEKTTPRLLQDNRAAIGLATEPDPIVVREQQSSARRVPLTLLSALQHQVDRGSASPELLAWALDVPVDDIDFPEPDDDAAADAYAVMLTDRPTVADLRAMVTGAAG</sequence>
<evidence type="ECO:0000259" key="2">
    <source>
        <dbReference type="PROSITE" id="PS50943"/>
    </source>
</evidence>
<evidence type="ECO:0000256" key="1">
    <source>
        <dbReference type="ARBA" id="ARBA00007227"/>
    </source>
</evidence>
<dbReference type="CDD" id="cd00093">
    <property type="entry name" value="HTH_XRE"/>
    <property type="match status" value="1"/>
</dbReference>
<dbReference type="Gene3D" id="1.10.260.40">
    <property type="entry name" value="lambda repressor-like DNA-binding domains"/>
    <property type="match status" value="1"/>
</dbReference>
<dbReference type="Gene3D" id="1.10.10.2910">
    <property type="match status" value="1"/>
</dbReference>
<dbReference type="InterPro" id="IPR001387">
    <property type="entry name" value="Cro/C1-type_HTH"/>
</dbReference>